<protein>
    <submittedName>
        <fullName evidence="1">Uncharacterized protein</fullName>
    </submittedName>
</protein>
<reference evidence="1 2" key="1">
    <citation type="journal article" date="2020" name="Mol. Biol. Evol.">
        <title>Interspecific Gene Flow and the Evolution of Specialization in Black and White Rhinoceros.</title>
        <authorList>
            <person name="Moodley Y."/>
            <person name="Westbury M.V."/>
            <person name="Russo I.M."/>
            <person name="Gopalakrishnan S."/>
            <person name="Rakotoarivelo A."/>
            <person name="Olsen R.A."/>
            <person name="Prost S."/>
            <person name="Tunstall T."/>
            <person name="Ryder O.A."/>
            <person name="Dalen L."/>
            <person name="Bruford M.W."/>
        </authorList>
    </citation>
    <scope>NUCLEOTIDE SEQUENCE [LARGE SCALE GENOMIC DNA]</scope>
    <source>
        <strain evidence="1">SBR-YM</strain>
        <tissue evidence="1">Skin</tissue>
    </source>
</reference>
<feature type="non-terminal residue" evidence="1">
    <location>
        <position position="84"/>
    </location>
</feature>
<feature type="non-terminal residue" evidence="1">
    <location>
        <position position="1"/>
    </location>
</feature>
<evidence type="ECO:0000313" key="1">
    <source>
        <dbReference type="EMBL" id="KAF5921757.1"/>
    </source>
</evidence>
<evidence type="ECO:0000313" key="2">
    <source>
        <dbReference type="Proteomes" id="UP000551758"/>
    </source>
</evidence>
<gene>
    <name evidence="1" type="ORF">HPG69_012928</name>
</gene>
<proteinExistence type="predicted"/>
<dbReference type="Proteomes" id="UP000551758">
    <property type="component" value="Unassembled WGS sequence"/>
</dbReference>
<dbReference type="EMBL" id="JACDTQ010001582">
    <property type="protein sequence ID" value="KAF5921757.1"/>
    <property type="molecule type" value="Genomic_DNA"/>
</dbReference>
<sequence>FPFPKPVLISQLERGEAPWGPDPWEAEVLRGIHPGGESWIKKEEPAVKQEASEEAEVHRMPVGGLLRNVAQHFDFKSKATWQTF</sequence>
<comment type="caution">
    <text evidence="1">The sequence shown here is derived from an EMBL/GenBank/DDBJ whole genome shotgun (WGS) entry which is preliminary data.</text>
</comment>
<name>A0A7J7F1C5_DICBM</name>
<keyword evidence="2" id="KW-1185">Reference proteome</keyword>
<organism evidence="1 2">
    <name type="scientific">Diceros bicornis minor</name>
    <name type="common">South-central black rhinoceros</name>
    <dbReference type="NCBI Taxonomy" id="77932"/>
    <lineage>
        <taxon>Eukaryota</taxon>
        <taxon>Metazoa</taxon>
        <taxon>Chordata</taxon>
        <taxon>Craniata</taxon>
        <taxon>Vertebrata</taxon>
        <taxon>Euteleostomi</taxon>
        <taxon>Mammalia</taxon>
        <taxon>Eutheria</taxon>
        <taxon>Laurasiatheria</taxon>
        <taxon>Perissodactyla</taxon>
        <taxon>Rhinocerotidae</taxon>
        <taxon>Diceros</taxon>
    </lineage>
</organism>
<accession>A0A7J7F1C5</accession>
<dbReference type="AlphaFoldDB" id="A0A7J7F1C5"/>